<evidence type="ECO:0000313" key="1">
    <source>
        <dbReference type="EMBL" id="KAI4312190.1"/>
    </source>
</evidence>
<reference evidence="2" key="1">
    <citation type="journal article" date="2023" name="Front. Plant Sci.">
        <title>Chromosomal-level genome assembly of Melastoma candidum provides insights into trichome evolution.</title>
        <authorList>
            <person name="Zhong Y."/>
            <person name="Wu W."/>
            <person name="Sun C."/>
            <person name="Zou P."/>
            <person name="Liu Y."/>
            <person name="Dai S."/>
            <person name="Zhou R."/>
        </authorList>
    </citation>
    <scope>NUCLEOTIDE SEQUENCE [LARGE SCALE GENOMIC DNA]</scope>
</reference>
<dbReference type="Proteomes" id="UP001057402">
    <property type="component" value="Chromosome 11"/>
</dbReference>
<evidence type="ECO:0000313" key="2">
    <source>
        <dbReference type="Proteomes" id="UP001057402"/>
    </source>
</evidence>
<gene>
    <name evidence="1" type="ORF">MLD38_037030</name>
</gene>
<proteinExistence type="predicted"/>
<dbReference type="EMBL" id="CM042890">
    <property type="protein sequence ID" value="KAI4312190.1"/>
    <property type="molecule type" value="Genomic_DNA"/>
</dbReference>
<sequence length="414" mass="45017">MSGSCRREARGRWREFASPLPGLGDAGEEVGSRCWCSGTSWEGGAAAVVGRHGCRCWWERRRVGLLCESGLRRAARGGGLATVGCREIRAAVVNSGGRQGRDPPLLRSSRHCWESDRANGGGSLLGCRRAAGGSCRHWRAGSAASGGLRRSAGDDLPPLGGAGRGFTRRWVGWGDSAGVDALGSFSAISLTPEGDAGDDEGVVEVRSVLSFLGTPTESAESGVGGCLRCRKEGDSAAVGATSILLVWSPKLGRCSPSTTLGKLEVVGEVSLAVERNQGRREEDDHFVNLLGSSPKNERKSLPRRIGINEEIVFLLRGFEHGKIVLWEIFDGENPKSSLWSWAVLVWPFSLAWFVILLHDSKLLVSLGLIQFLLINHILLRLLRLKLDIGRPQTVKLWYRLWPLLLLLVYCWLFI</sequence>
<organism evidence="1 2">
    <name type="scientific">Melastoma candidum</name>
    <dbReference type="NCBI Taxonomy" id="119954"/>
    <lineage>
        <taxon>Eukaryota</taxon>
        <taxon>Viridiplantae</taxon>
        <taxon>Streptophyta</taxon>
        <taxon>Embryophyta</taxon>
        <taxon>Tracheophyta</taxon>
        <taxon>Spermatophyta</taxon>
        <taxon>Magnoliopsida</taxon>
        <taxon>eudicotyledons</taxon>
        <taxon>Gunneridae</taxon>
        <taxon>Pentapetalae</taxon>
        <taxon>rosids</taxon>
        <taxon>malvids</taxon>
        <taxon>Myrtales</taxon>
        <taxon>Melastomataceae</taxon>
        <taxon>Melastomatoideae</taxon>
        <taxon>Melastomateae</taxon>
        <taxon>Melastoma</taxon>
    </lineage>
</organism>
<protein>
    <submittedName>
        <fullName evidence="1">Uncharacterized protein</fullName>
    </submittedName>
</protein>
<keyword evidence="2" id="KW-1185">Reference proteome</keyword>
<accession>A0ACB9LL16</accession>
<comment type="caution">
    <text evidence="1">The sequence shown here is derived from an EMBL/GenBank/DDBJ whole genome shotgun (WGS) entry which is preliminary data.</text>
</comment>
<name>A0ACB9LL16_9MYRT</name>